<feature type="region of interest" description="Disordered" evidence="2">
    <location>
        <begin position="456"/>
        <end position="492"/>
    </location>
</feature>
<dbReference type="PANTHER" id="PTHR47711:SF2">
    <property type="entry name" value="PROTEIN PLASTID TRANSCRIPTIONALLY ACTIVE 16, CHLOROPLASTIC"/>
    <property type="match status" value="1"/>
</dbReference>
<evidence type="ECO:0000313" key="5">
    <source>
        <dbReference type="Proteomes" id="UP001141806"/>
    </source>
</evidence>
<feature type="coiled-coil region" evidence="1">
    <location>
        <begin position="351"/>
        <end position="394"/>
    </location>
</feature>
<feature type="domain" description="NAD(P)-binding" evidence="3">
    <location>
        <begin position="95"/>
        <end position="306"/>
    </location>
</feature>
<keyword evidence="5" id="KW-1185">Reference proteome</keyword>
<dbReference type="Gene3D" id="3.40.50.720">
    <property type="entry name" value="NAD(P)-binding Rossmann-like Domain"/>
    <property type="match status" value="1"/>
</dbReference>
<evidence type="ECO:0000259" key="3">
    <source>
        <dbReference type="Pfam" id="PF13460"/>
    </source>
</evidence>
<protein>
    <recommendedName>
        <fullName evidence="3">NAD(P)-binding domain-containing protein</fullName>
    </recommendedName>
</protein>
<dbReference type="SUPFAM" id="SSF51735">
    <property type="entry name" value="NAD(P)-binding Rossmann-fold domains"/>
    <property type="match status" value="1"/>
</dbReference>
<proteinExistence type="predicted"/>
<evidence type="ECO:0000313" key="4">
    <source>
        <dbReference type="EMBL" id="KAJ4979011.1"/>
    </source>
</evidence>
<dbReference type="Pfam" id="PF13460">
    <property type="entry name" value="NAD_binding_10"/>
    <property type="match status" value="1"/>
</dbReference>
<evidence type="ECO:0000256" key="1">
    <source>
        <dbReference type="SAM" id="Coils"/>
    </source>
</evidence>
<keyword evidence="1" id="KW-0175">Coiled coil</keyword>
<reference evidence="4" key="1">
    <citation type="journal article" date="2023" name="Plant J.">
        <title>The genome of the king protea, Protea cynaroides.</title>
        <authorList>
            <person name="Chang J."/>
            <person name="Duong T.A."/>
            <person name="Schoeman C."/>
            <person name="Ma X."/>
            <person name="Roodt D."/>
            <person name="Barker N."/>
            <person name="Li Z."/>
            <person name="Van de Peer Y."/>
            <person name="Mizrachi E."/>
        </authorList>
    </citation>
    <scope>NUCLEOTIDE SEQUENCE</scope>
    <source>
        <tissue evidence="4">Young leaves</tissue>
    </source>
</reference>
<dbReference type="OrthoDB" id="514963at2759"/>
<dbReference type="InterPro" id="IPR036291">
    <property type="entry name" value="NAD(P)-bd_dom_sf"/>
</dbReference>
<feature type="compositionally biased region" description="Basic and acidic residues" evidence="2">
    <location>
        <begin position="474"/>
        <end position="492"/>
    </location>
</feature>
<dbReference type="EMBL" id="JAMYWD010000002">
    <property type="protein sequence ID" value="KAJ4979011.1"/>
    <property type="molecule type" value="Genomic_DNA"/>
</dbReference>
<name>A0A9Q0KZA8_9MAGN</name>
<sequence length="512" mass="54860">MAPTLTSNSLILSTTPHSRSRLTLKNPKLTILAESQTEEGSPSRKLGNFLQLNLEKIPDIRSLVPQVPQPSFNSSSGLILGNRGRKDPGTIYVSGATGQAGIRIAQTLLRKGFTVRAGVPDLSAAQDLARLASQYQIISPDESRRLNAVQSTFEDAESIAKAIGNATKLVITIGPEENGPAKEVTTSDALQVIRAAKLAGVDHVAIVYDRRSMSGLSSTLNVLDGISSFFGNLFSSSSQPLTVADFLQEVVQTDVGYTLMKTSLTEDFSPESSYNVVVLPEGISGANDYKVAKSQMASVVADVFSNTAVAENKVVQVSSDPSAPRKAIEELLSAIPVDGRRKAYAEALAKMKAEEEAILASEKAREAAEAAKKLEEEVKKLSKQEEIAAGLAEEARQKAEAAGTSVESILKSAKVIGSGLSWEKLSSQISSAVQKTDEIVQNQKVQIATTRGQAKARTLPAQKAVLKQTTPEPLKPKVEKSKPEPRSIDGKPEVRKVFGGLFKQETIYMDED</sequence>
<dbReference type="Proteomes" id="UP001141806">
    <property type="component" value="Unassembled WGS sequence"/>
</dbReference>
<comment type="caution">
    <text evidence="4">The sequence shown here is derived from an EMBL/GenBank/DDBJ whole genome shotgun (WGS) entry which is preliminary data.</text>
</comment>
<dbReference type="PANTHER" id="PTHR47711">
    <property type="entry name" value="PROTEIN PLASTID TRANSCRIPTIONALLY ACTIVE 16, CHLOROPLASTIC"/>
    <property type="match status" value="1"/>
</dbReference>
<evidence type="ECO:0000256" key="2">
    <source>
        <dbReference type="SAM" id="MobiDB-lite"/>
    </source>
</evidence>
<dbReference type="InterPro" id="IPR016040">
    <property type="entry name" value="NAD(P)-bd_dom"/>
</dbReference>
<gene>
    <name evidence="4" type="ORF">NE237_009791</name>
</gene>
<accession>A0A9Q0KZA8</accession>
<organism evidence="4 5">
    <name type="scientific">Protea cynaroides</name>
    <dbReference type="NCBI Taxonomy" id="273540"/>
    <lineage>
        <taxon>Eukaryota</taxon>
        <taxon>Viridiplantae</taxon>
        <taxon>Streptophyta</taxon>
        <taxon>Embryophyta</taxon>
        <taxon>Tracheophyta</taxon>
        <taxon>Spermatophyta</taxon>
        <taxon>Magnoliopsida</taxon>
        <taxon>Proteales</taxon>
        <taxon>Proteaceae</taxon>
        <taxon>Protea</taxon>
    </lineage>
</organism>
<dbReference type="AlphaFoldDB" id="A0A9Q0KZA8"/>